<name>A0ABQ2L219_9NOCA</name>
<comment type="caution">
    <text evidence="2">The sequence shown here is derived from an EMBL/GenBank/DDBJ whole genome shotgun (WGS) entry which is preliminary data.</text>
</comment>
<dbReference type="InterPro" id="IPR050266">
    <property type="entry name" value="AB_hydrolase_sf"/>
</dbReference>
<dbReference type="Proteomes" id="UP000658127">
    <property type="component" value="Unassembled WGS sequence"/>
</dbReference>
<keyword evidence="2" id="KW-0378">Hydrolase</keyword>
<dbReference type="Pfam" id="PF00561">
    <property type="entry name" value="Abhydrolase_1"/>
    <property type="match status" value="1"/>
</dbReference>
<dbReference type="PANTHER" id="PTHR43798">
    <property type="entry name" value="MONOACYLGLYCEROL LIPASE"/>
    <property type="match status" value="1"/>
</dbReference>
<accession>A0ABQ2L219</accession>
<dbReference type="SUPFAM" id="SSF53474">
    <property type="entry name" value="alpha/beta-Hydrolases"/>
    <property type="match status" value="1"/>
</dbReference>
<evidence type="ECO:0000259" key="1">
    <source>
        <dbReference type="Pfam" id="PF00561"/>
    </source>
</evidence>
<dbReference type="GO" id="GO:0016787">
    <property type="term" value="F:hydrolase activity"/>
    <property type="evidence" value="ECO:0007669"/>
    <property type="project" value="UniProtKB-KW"/>
</dbReference>
<gene>
    <name evidence="2" type="ORF">GCM10011610_68240</name>
</gene>
<sequence length="279" mass="30385">MTISEIWHTDSGQGTPVVLIHGYTVDHRVLLPLEAAFAERPGFRRIYLDLPGHGNSPRVAGATSANTVVEAVIDNIRRLVGDQRFAVVGQSFGGQIARAVTAAFGEQVLGMALLVPVVRWGDDRTLPGVTTLSRDDDFLAGLPSDERELFALVMAHLDETRWKQFREYILPGWHVHDRAAAAELEAAFLLPESPESAVAPHRGRHLVVTTRRDALVGWRDQLALLDHYPRMTAAILDDAGHNPQVEAPRATAALVAEWLDALDDEESAGASTGFEPAAT</sequence>
<protein>
    <submittedName>
        <fullName evidence="2">2-hydroxy-6-oxo-6-phenylhexa-2,4-dienoate hydrolase</fullName>
    </submittedName>
</protein>
<dbReference type="EMBL" id="BMNE01000014">
    <property type="protein sequence ID" value="GGN99859.1"/>
    <property type="molecule type" value="Genomic_DNA"/>
</dbReference>
<keyword evidence="3" id="KW-1185">Reference proteome</keyword>
<reference evidence="3" key="1">
    <citation type="journal article" date="2019" name="Int. J. Syst. Evol. Microbiol.">
        <title>The Global Catalogue of Microorganisms (GCM) 10K type strain sequencing project: providing services to taxonomists for standard genome sequencing and annotation.</title>
        <authorList>
            <consortium name="The Broad Institute Genomics Platform"/>
            <consortium name="The Broad Institute Genome Sequencing Center for Infectious Disease"/>
            <person name="Wu L."/>
            <person name="Ma J."/>
        </authorList>
    </citation>
    <scope>NUCLEOTIDE SEQUENCE [LARGE SCALE GENOMIC DNA]</scope>
    <source>
        <strain evidence="3">CGMCC 4.7329</strain>
    </source>
</reference>
<dbReference type="PANTHER" id="PTHR43798:SF6">
    <property type="entry name" value="HYDROLASE, PUTATIVE (AFU_ORTHOLOGUE AFUA_4G13070)-RELATED"/>
    <property type="match status" value="1"/>
</dbReference>
<organism evidence="2 3">
    <name type="scientific">Nocardia rhizosphaerihabitans</name>
    <dbReference type="NCBI Taxonomy" id="1691570"/>
    <lineage>
        <taxon>Bacteria</taxon>
        <taxon>Bacillati</taxon>
        <taxon>Actinomycetota</taxon>
        <taxon>Actinomycetes</taxon>
        <taxon>Mycobacteriales</taxon>
        <taxon>Nocardiaceae</taxon>
        <taxon>Nocardia</taxon>
    </lineage>
</organism>
<proteinExistence type="predicted"/>
<feature type="domain" description="AB hydrolase-1" evidence="1">
    <location>
        <begin position="16"/>
        <end position="145"/>
    </location>
</feature>
<evidence type="ECO:0000313" key="2">
    <source>
        <dbReference type="EMBL" id="GGN99859.1"/>
    </source>
</evidence>
<evidence type="ECO:0000313" key="3">
    <source>
        <dbReference type="Proteomes" id="UP000658127"/>
    </source>
</evidence>
<dbReference type="Gene3D" id="3.40.50.1820">
    <property type="entry name" value="alpha/beta hydrolase"/>
    <property type="match status" value="1"/>
</dbReference>
<dbReference type="RefSeq" id="WP_189034640.1">
    <property type="nucleotide sequence ID" value="NZ_BMNE01000014.1"/>
</dbReference>
<dbReference type="InterPro" id="IPR029058">
    <property type="entry name" value="AB_hydrolase_fold"/>
</dbReference>
<dbReference type="InterPro" id="IPR000073">
    <property type="entry name" value="AB_hydrolase_1"/>
</dbReference>